<dbReference type="GO" id="GO:0003677">
    <property type="term" value="F:DNA binding"/>
    <property type="evidence" value="ECO:0007669"/>
    <property type="project" value="InterPro"/>
</dbReference>
<evidence type="ECO:0000256" key="3">
    <source>
        <dbReference type="SAM" id="MobiDB-lite"/>
    </source>
</evidence>
<comment type="similarity">
    <text evidence="1">Belongs to the ParB family.</text>
</comment>
<feature type="compositionally biased region" description="Polar residues" evidence="3">
    <location>
        <begin position="153"/>
        <end position="171"/>
    </location>
</feature>
<dbReference type="Pfam" id="PF02195">
    <property type="entry name" value="ParB_N"/>
    <property type="match status" value="1"/>
</dbReference>
<sequence length="309" mass="35081">MVANNGINISLNSYDDLFKTDEGRKTEEIKPISISELKPFERQPFKVQLDESMDELVESIKQSGVLAPIVARPHKNGGYEILSGHRRVKACEIAGITEVPVVVKNLDDDTATILLVDSNLQRENILPSEKAFAYQLKLEAMKRKAGRPERDNYSQIGNNYDPSTSSEEFSKQIGESKNQIFRYIRLTNLVDPLLTMVDEKKMALNAAVELSYLGSKEQSEVLEAIEKEAGAPSIAQAAKMRKFSQQGNLNSAVIDSIMMEQKPEKLKITISEDKIKKFFPKSYSKQQIEDTVMKLIEGWYRKRQQEMER</sequence>
<dbReference type="InterPro" id="IPR003115">
    <property type="entry name" value="ParB_N"/>
</dbReference>
<dbReference type="PANTHER" id="PTHR33375:SF1">
    <property type="entry name" value="CHROMOSOME-PARTITIONING PROTEIN PARB-RELATED"/>
    <property type="match status" value="1"/>
</dbReference>
<evidence type="ECO:0000259" key="4">
    <source>
        <dbReference type="SMART" id="SM00470"/>
    </source>
</evidence>
<feature type="region of interest" description="Disordered" evidence="3">
    <location>
        <begin position="147"/>
        <end position="171"/>
    </location>
</feature>
<dbReference type="SMART" id="SM00470">
    <property type="entry name" value="ParB"/>
    <property type="match status" value="1"/>
</dbReference>
<keyword evidence="2" id="KW-0159">Chromosome partition</keyword>
<keyword evidence="6" id="KW-1185">Reference proteome</keyword>
<dbReference type="GO" id="GO:0007059">
    <property type="term" value="P:chromosome segregation"/>
    <property type="evidence" value="ECO:0007669"/>
    <property type="project" value="UniProtKB-KW"/>
</dbReference>
<dbReference type="PANTHER" id="PTHR33375">
    <property type="entry name" value="CHROMOSOME-PARTITIONING PROTEIN PARB-RELATED"/>
    <property type="match status" value="1"/>
</dbReference>
<dbReference type="InterPro" id="IPR050336">
    <property type="entry name" value="Chromosome_partition/occlusion"/>
</dbReference>
<evidence type="ECO:0000256" key="2">
    <source>
        <dbReference type="ARBA" id="ARBA00022829"/>
    </source>
</evidence>
<dbReference type="EMBL" id="JADCKB010000030">
    <property type="protein sequence ID" value="MBE5041005.1"/>
    <property type="molecule type" value="Genomic_DNA"/>
</dbReference>
<name>A0A9D5R9E8_9FIRM</name>
<evidence type="ECO:0000313" key="6">
    <source>
        <dbReference type="Proteomes" id="UP000806542"/>
    </source>
</evidence>
<accession>A0A9D5R9E8</accession>
<dbReference type="AlphaFoldDB" id="A0A9D5R9E8"/>
<gene>
    <name evidence="5" type="ORF">INF28_11100</name>
</gene>
<dbReference type="Proteomes" id="UP000806542">
    <property type="component" value="Unassembled WGS sequence"/>
</dbReference>
<protein>
    <submittedName>
        <fullName evidence="5">ParB/RepB/Spo0J family partition protein</fullName>
    </submittedName>
</protein>
<organism evidence="5 6">
    <name type="scientific">Ructibacterium gallinarum</name>
    <dbReference type="NCBI Taxonomy" id="2779355"/>
    <lineage>
        <taxon>Bacteria</taxon>
        <taxon>Bacillati</taxon>
        <taxon>Bacillota</taxon>
        <taxon>Clostridia</taxon>
        <taxon>Eubacteriales</taxon>
        <taxon>Oscillospiraceae</taxon>
        <taxon>Ructibacterium</taxon>
    </lineage>
</organism>
<dbReference type="Gene3D" id="1.10.10.2830">
    <property type="match status" value="1"/>
</dbReference>
<evidence type="ECO:0000256" key="1">
    <source>
        <dbReference type="ARBA" id="ARBA00006295"/>
    </source>
</evidence>
<dbReference type="SUPFAM" id="SSF110849">
    <property type="entry name" value="ParB/Sulfiredoxin"/>
    <property type="match status" value="1"/>
</dbReference>
<reference evidence="5" key="1">
    <citation type="submission" date="2020-10" db="EMBL/GenBank/DDBJ databases">
        <title>ChiBAC.</title>
        <authorList>
            <person name="Zenner C."/>
            <person name="Hitch T.C.A."/>
            <person name="Clavel T."/>
        </authorList>
    </citation>
    <scope>NUCLEOTIDE SEQUENCE</scope>
    <source>
        <strain evidence="5">DSM 107454</strain>
    </source>
</reference>
<dbReference type="NCBIfam" id="TIGR00180">
    <property type="entry name" value="parB_part"/>
    <property type="match status" value="1"/>
</dbReference>
<dbReference type="SUPFAM" id="SSF109709">
    <property type="entry name" value="KorB DNA-binding domain-like"/>
    <property type="match status" value="1"/>
</dbReference>
<dbReference type="Gene3D" id="3.90.1530.30">
    <property type="match status" value="1"/>
</dbReference>
<proteinExistence type="inferred from homology"/>
<comment type="caution">
    <text evidence="5">The sequence shown here is derived from an EMBL/GenBank/DDBJ whole genome shotgun (WGS) entry which is preliminary data.</text>
</comment>
<dbReference type="CDD" id="cd16407">
    <property type="entry name" value="ParB_N_like"/>
    <property type="match status" value="1"/>
</dbReference>
<dbReference type="InterPro" id="IPR036086">
    <property type="entry name" value="ParB/Sulfiredoxin_sf"/>
</dbReference>
<dbReference type="GO" id="GO:0005694">
    <property type="term" value="C:chromosome"/>
    <property type="evidence" value="ECO:0007669"/>
    <property type="project" value="TreeGrafter"/>
</dbReference>
<evidence type="ECO:0000313" key="5">
    <source>
        <dbReference type="EMBL" id="MBE5041005.1"/>
    </source>
</evidence>
<dbReference type="InterPro" id="IPR041468">
    <property type="entry name" value="HTH_ParB/Spo0J"/>
</dbReference>
<dbReference type="InterPro" id="IPR004437">
    <property type="entry name" value="ParB/RepB/Spo0J"/>
</dbReference>
<dbReference type="Pfam" id="PF17762">
    <property type="entry name" value="HTH_ParB"/>
    <property type="match status" value="1"/>
</dbReference>
<feature type="domain" description="ParB-like N-terminal" evidence="4">
    <location>
        <begin position="30"/>
        <end position="120"/>
    </location>
</feature>